<dbReference type="EMBL" id="FNDD01000041">
    <property type="protein sequence ID" value="SDH98525.1"/>
    <property type="molecule type" value="Genomic_DNA"/>
</dbReference>
<dbReference type="AlphaFoldDB" id="A0A1G8GVV4"/>
<dbReference type="InterPro" id="IPR002994">
    <property type="entry name" value="Surf1/Shy1"/>
</dbReference>
<accession>A0A1G8GVV4</accession>
<evidence type="ECO:0000313" key="2">
    <source>
        <dbReference type="EMBL" id="SDH98525.1"/>
    </source>
</evidence>
<name>A0A1G8GVV4_9VIBR</name>
<dbReference type="CDD" id="cd06662">
    <property type="entry name" value="SURF1"/>
    <property type="match status" value="1"/>
</dbReference>
<dbReference type="Proteomes" id="UP000198854">
    <property type="component" value="Unassembled WGS sequence"/>
</dbReference>
<comment type="subcellular location">
    <subcellularLocation>
        <location evidence="1">Cell membrane</location>
        <topology evidence="1">Multi-pass membrane protein</topology>
    </subcellularLocation>
</comment>
<keyword evidence="3" id="KW-1185">Reference proteome</keyword>
<sequence>MTLLINLGLWQLQRAEFKRGLELQLELREVAASMPITELSDKRFANYTGLHVHGRLTPVANHYLLLDNQTYNGKVGYLAYQLMRAENGENLLFEMGFISALSSRQWLPKVDWLRFEDNFEGRLYQRTVNPLSSSLELEPGAVGRIQNLNFDELEKRWGLRIKPYMFQPQSEDWPYPQPWQPIALGSERHFGYAIQWFGLAFALLCLSLWAWIGYVVRKKDD</sequence>
<dbReference type="PROSITE" id="PS50895">
    <property type="entry name" value="SURF1"/>
    <property type="match status" value="1"/>
</dbReference>
<protein>
    <recommendedName>
        <fullName evidence="1">SURF1-like protein</fullName>
    </recommendedName>
</protein>
<dbReference type="Pfam" id="PF02104">
    <property type="entry name" value="SURF1"/>
    <property type="match status" value="1"/>
</dbReference>
<comment type="similarity">
    <text evidence="1">Belongs to the SURF1 family.</text>
</comment>
<dbReference type="STRING" id="861298.SAMN04488136_14131"/>
<dbReference type="GO" id="GO:0005886">
    <property type="term" value="C:plasma membrane"/>
    <property type="evidence" value="ECO:0007669"/>
    <property type="project" value="UniProtKB-SubCell"/>
</dbReference>
<dbReference type="RefSeq" id="WP_245696785.1">
    <property type="nucleotide sequence ID" value="NZ_FNDD01000041.1"/>
</dbReference>
<reference evidence="3" key="1">
    <citation type="submission" date="2016-10" db="EMBL/GenBank/DDBJ databases">
        <authorList>
            <person name="Varghese N."/>
            <person name="Submissions S."/>
        </authorList>
    </citation>
    <scope>NUCLEOTIDE SEQUENCE [LARGE SCALE GENOMIC DNA]</scope>
    <source>
        <strain evidence="3">CGMCC 1.10228</strain>
    </source>
</reference>
<keyword evidence="1" id="KW-0472">Membrane</keyword>
<proteinExistence type="inferred from homology"/>
<keyword evidence="1" id="KW-1003">Cell membrane</keyword>
<evidence type="ECO:0000313" key="3">
    <source>
        <dbReference type="Proteomes" id="UP000198854"/>
    </source>
</evidence>
<keyword evidence="1" id="KW-0812">Transmembrane</keyword>
<comment type="caution">
    <text evidence="1">Lacks conserved residue(s) required for the propagation of feature annotation.</text>
</comment>
<keyword evidence="1" id="KW-1133">Transmembrane helix</keyword>
<evidence type="ECO:0000256" key="1">
    <source>
        <dbReference type="RuleBase" id="RU363076"/>
    </source>
</evidence>
<gene>
    <name evidence="2" type="ORF">SAMN04488136_14131</name>
</gene>
<organism evidence="2 3">
    <name type="scientific">Vibrio xiamenensis</name>
    <dbReference type="NCBI Taxonomy" id="861298"/>
    <lineage>
        <taxon>Bacteria</taxon>
        <taxon>Pseudomonadati</taxon>
        <taxon>Pseudomonadota</taxon>
        <taxon>Gammaproteobacteria</taxon>
        <taxon>Vibrionales</taxon>
        <taxon>Vibrionaceae</taxon>
        <taxon>Vibrio</taxon>
    </lineage>
</organism>
<feature type="transmembrane region" description="Helical" evidence="1">
    <location>
        <begin position="196"/>
        <end position="216"/>
    </location>
</feature>